<dbReference type="Proteomes" id="UP000178724">
    <property type="component" value="Unassembled WGS sequence"/>
</dbReference>
<reference evidence="2 3" key="1">
    <citation type="journal article" date="2016" name="Nat. Commun.">
        <title>Thousands of microbial genomes shed light on interconnected biogeochemical processes in an aquifer system.</title>
        <authorList>
            <person name="Anantharaman K."/>
            <person name="Brown C.T."/>
            <person name="Hug L.A."/>
            <person name="Sharon I."/>
            <person name="Castelle C.J."/>
            <person name="Probst A.J."/>
            <person name="Thomas B.C."/>
            <person name="Singh A."/>
            <person name="Wilkins M.J."/>
            <person name="Karaoz U."/>
            <person name="Brodie E.L."/>
            <person name="Williams K.H."/>
            <person name="Hubbard S.S."/>
            <person name="Banfield J.F."/>
        </authorList>
    </citation>
    <scope>NUCLEOTIDE SEQUENCE [LARGE SCALE GENOMIC DNA]</scope>
</reference>
<accession>A0A1F4Q4H9</accession>
<feature type="domain" description="KilA-N DNA-binding" evidence="1">
    <location>
        <begin position="13"/>
        <end position="62"/>
    </location>
</feature>
<evidence type="ECO:0000313" key="3">
    <source>
        <dbReference type="Proteomes" id="UP000178724"/>
    </source>
</evidence>
<dbReference type="Pfam" id="PF10543">
    <property type="entry name" value="ORF6N"/>
    <property type="match status" value="1"/>
</dbReference>
<comment type="caution">
    <text evidence="2">The sequence shown here is derived from an EMBL/GenBank/DDBJ whole genome shotgun (WGS) entry which is preliminary data.</text>
</comment>
<gene>
    <name evidence="2" type="ORF">A2625_04185</name>
</gene>
<evidence type="ECO:0000259" key="1">
    <source>
        <dbReference type="Pfam" id="PF10543"/>
    </source>
</evidence>
<evidence type="ECO:0000313" key="2">
    <source>
        <dbReference type="EMBL" id="OGB90162.1"/>
    </source>
</evidence>
<proteinExistence type="predicted"/>
<organism evidence="2 3">
    <name type="scientific">candidate division WOR-1 bacterium RIFCSPHIGHO2_01_FULL_53_15</name>
    <dbReference type="NCBI Taxonomy" id="1802564"/>
    <lineage>
        <taxon>Bacteria</taxon>
        <taxon>Bacillati</taxon>
        <taxon>Saganbacteria</taxon>
    </lineage>
</organism>
<protein>
    <recommendedName>
        <fullName evidence="1">KilA-N DNA-binding domain-containing protein</fullName>
    </recommendedName>
</protein>
<dbReference type="InterPro" id="IPR018873">
    <property type="entry name" value="KilA-N_DNA-bd_domain"/>
</dbReference>
<dbReference type="EMBL" id="METM01000014">
    <property type="protein sequence ID" value="OGB90162.1"/>
    <property type="molecule type" value="Genomic_DNA"/>
</dbReference>
<dbReference type="AlphaFoldDB" id="A0A1F4Q4H9"/>
<name>A0A1F4Q4H9_UNCSA</name>
<sequence>MSSQLVPIERIENKIYLIHGQKVMLDRDLAGLYVIGTRDLNKGVSRNLDRFPDDFMFQLTKE</sequence>